<keyword evidence="3" id="KW-1185">Reference proteome</keyword>
<dbReference type="RefSeq" id="XP_002776570.1">
    <property type="nucleotide sequence ID" value="XM_002776524.1"/>
</dbReference>
<sequence length="94" mass="10090">MEEETSTTDALTGVEVPTSNGDTPETEETRGKMTGLVEFKRLSIMPQCSTDRTLGFLTEPVVSDPAAGSQLPNNPEWRGCVSTSPSSLPFATRL</sequence>
<dbReference type="Proteomes" id="UP000007800">
    <property type="component" value="Unassembled WGS sequence"/>
</dbReference>
<protein>
    <submittedName>
        <fullName evidence="2">Uncharacterized protein</fullName>
    </submittedName>
</protein>
<organism evidence="3">
    <name type="scientific">Perkinsus marinus (strain ATCC 50983 / TXsc)</name>
    <dbReference type="NCBI Taxonomy" id="423536"/>
    <lineage>
        <taxon>Eukaryota</taxon>
        <taxon>Sar</taxon>
        <taxon>Alveolata</taxon>
        <taxon>Perkinsozoa</taxon>
        <taxon>Perkinsea</taxon>
        <taxon>Perkinsida</taxon>
        <taxon>Perkinsidae</taxon>
        <taxon>Perkinsus</taxon>
    </lineage>
</organism>
<evidence type="ECO:0000313" key="2">
    <source>
        <dbReference type="EMBL" id="EER08386.1"/>
    </source>
</evidence>
<dbReference type="InParanoid" id="C5L4E9"/>
<feature type="compositionally biased region" description="Polar residues" evidence="1">
    <location>
        <begin position="81"/>
        <end position="94"/>
    </location>
</feature>
<dbReference type="GeneID" id="9041250"/>
<gene>
    <name evidence="2" type="ORF">Pmar_PMAR000426</name>
</gene>
<dbReference type="AlphaFoldDB" id="C5L4E9"/>
<accession>C5L4E9</accession>
<feature type="region of interest" description="Disordered" evidence="1">
    <location>
        <begin position="1"/>
        <end position="34"/>
    </location>
</feature>
<feature type="region of interest" description="Disordered" evidence="1">
    <location>
        <begin position="64"/>
        <end position="94"/>
    </location>
</feature>
<evidence type="ECO:0000313" key="3">
    <source>
        <dbReference type="Proteomes" id="UP000007800"/>
    </source>
</evidence>
<reference evidence="2 3" key="1">
    <citation type="submission" date="2008-07" db="EMBL/GenBank/DDBJ databases">
        <authorList>
            <person name="El-Sayed N."/>
            <person name="Caler E."/>
            <person name="Inman J."/>
            <person name="Amedeo P."/>
            <person name="Hass B."/>
            <person name="Wortman J."/>
        </authorList>
    </citation>
    <scope>NUCLEOTIDE SEQUENCE [LARGE SCALE GENOMIC DNA]</scope>
    <source>
        <strain evidence="3">ATCC 50983 / TXsc</strain>
    </source>
</reference>
<name>C5L4E9_PERM5</name>
<evidence type="ECO:0000256" key="1">
    <source>
        <dbReference type="SAM" id="MobiDB-lite"/>
    </source>
</evidence>
<dbReference type="EMBL" id="GG679081">
    <property type="protein sequence ID" value="EER08386.1"/>
    <property type="molecule type" value="Genomic_DNA"/>
</dbReference>
<proteinExistence type="predicted"/>